<name>A0A0H5RP74_9MYCO</name>
<gene>
    <name evidence="3" type="ORF">BN2156_02122</name>
</gene>
<dbReference type="InterPro" id="IPR011008">
    <property type="entry name" value="Dimeric_a/b-barrel"/>
</dbReference>
<accession>A0A0H5RP74</accession>
<dbReference type="PANTHER" id="PTHR37828:SF1">
    <property type="entry name" value="YCII-RELATED DOMAIN-CONTAINING PROTEIN"/>
    <property type="match status" value="1"/>
</dbReference>
<organism evidence="3 4">
    <name type="scientific">Mycolicibacterium neworleansense</name>
    <dbReference type="NCBI Taxonomy" id="146018"/>
    <lineage>
        <taxon>Bacteria</taxon>
        <taxon>Bacillati</taxon>
        <taxon>Actinomycetota</taxon>
        <taxon>Actinomycetes</taxon>
        <taxon>Mycobacteriales</taxon>
        <taxon>Mycobacteriaceae</taxon>
        <taxon>Mycolicibacterium</taxon>
    </lineage>
</organism>
<proteinExistence type="inferred from homology"/>
<evidence type="ECO:0000313" key="3">
    <source>
        <dbReference type="EMBL" id="CRZ15262.1"/>
    </source>
</evidence>
<evidence type="ECO:0000259" key="2">
    <source>
        <dbReference type="Pfam" id="PF03795"/>
    </source>
</evidence>
<protein>
    <submittedName>
        <fullName evidence="3">GTP cyclohydrolase II</fullName>
    </submittedName>
</protein>
<dbReference type="STRING" id="146018.BN2156_02122"/>
<dbReference type="GO" id="GO:0016787">
    <property type="term" value="F:hydrolase activity"/>
    <property type="evidence" value="ECO:0007669"/>
    <property type="project" value="UniProtKB-KW"/>
</dbReference>
<evidence type="ECO:0000313" key="4">
    <source>
        <dbReference type="Proteomes" id="UP000199147"/>
    </source>
</evidence>
<dbReference type="OrthoDB" id="9814407at2"/>
<dbReference type="PANTHER" id="PTHR37828">
    <property type="entry name" value="GSR2449 PROTEIN"/>
    <property type="match status" value="1"/>
</dbReference>
<dbReference type="Proteomes" id="UP000199147">
    <property type="component" value="Unassembled WGS sequence"/>
</dbReference>
<keyword evidence="3" id="KW-0378">Hydrolase</keyword>
<comment type="similarity">
    <text evidence="1">Belongs to the YciI family.</text>
</comment>
<dbReference type="Pfam" id="PF03795">
    <property type="entry name" value="YCII"/>
    <property type="match status" value="1"/>
</dbReference>
<feature type="domain" description="YCII-related" evidence="2">
    <location>
        <begin position="1"/>
        <end position="75"/>
    </location>
</feature>
<dbReference type="EMBL" id="CWKH01000001">
    <property type="protein sequence ID" value="CRZ15262.1"/>
    <property type="molecule type" value="Genomic_DNA"/>
</dbReference>
<dbReference type="AlphaFoldDB" id="A0A0H5RP74"/>
<sequence>MFHVLTTTYLQPLDVVDQTRPAHIAWLEDEVAAGRIVLAGRLESATGAVLVTGDLTEEEVEDLIARDPYTLANLVRCERTSFNGAFRAPGL</sequence>
<dbReference type="InterPro" id="IPR005545">
    <property type="entry name" value="YCII"/>
</dbReference>
<reference evidence="4" key="1">
    <citation type="submission" date="2015-07" db="EMBL/GenBank/DDBJ databases">
        <authorList>
            <person name="Urmite Genomes"/>
        </authorList>
    </citation>
    <scope>NUCLEOTIDE SEQUENCE [LARGE SCALE GENOMIC DNA]</scope>
    <source>
        <strain evidence="4">type strain: ATCC 49404</strain>
    </source>
</reference>
<keyword evidence="4" id="KW-1185">Reference proteome</keyword>
<dbReference type="RefSeq" id="WP_090513214.1">
    <property type="nucleotide sequence ID" value="NZ_CWKH01000001.1"/>
</dbReference>
<dbReference type="SUPFAM" id="SSF54909">
    <property type="entry name" value="Dimeric alpha+beta barrel"/>
    <property type="match status" value="1"/>
</dbReference>
<dbReference type="Gene3D" id="3.30.70.1060">
    <property type="entry name" value="Dimeric alpha+beta barrel"/>
    <property type="match status" value="1"/>
</dbReference>
<evidence type="ECO:0000256" key="1">
    <source>
        <dbReference type="ARBA" id="ARBA00007689"/>
    </source>
</evidence>